<proteinExistence type="predicted"/>
<dbReference type="EMBL" id="QFQB01000004">
    <property type="protein sequence ID" value="PZQ48640.1"/>
    <property type="molecule type" value="Genomic_DNA"/>
</dbReference>
<dbReference type="Proteomes" id="UP000249417">
    <property type="component" value="Unassembled WGS sequence"/>
</dbReference>
<protein>
    <submittedName>
        <fullName evidence="2">Uncharacterized protein</fullName>
    </submittedName>
</protein>
<sequence length="351" mass="39326">MLCANRLAQIEKEPALADRLETARNLAQYYETLDIGGDPFNKLHAVLCFVIANNFSKAEQMVAMDRRSGMGTTDTVIRNAINVGPQWWLADKDFFRARQLIEADGKYYPERKHMEAGGLYDWSRDHIDATLMPVLDEAIKYAVARKNRSKPINISDNELLYIPAQLMRSGAEKDARLNTLSMREHSKAHSRYLAETAAIILEIGRRLGAEIPRDILRGHIKAAAGNPNNALPSAGAHPQQEFNLSSIPMPPPVVEQDNDDDFDPQALMQELKTLMNLKKISSLEGRIYLWLNSSDADAVRTTTDAAAKFNIAEKAINQAIDKVGSALDKERKITESGYSERNLHQSRTVRP</sequence>
<organism evidence="2 3">
    <name type="scientific">Micavibrio aeruginosavorus</name>
    <dbReference type="NCBI Taxonomy" id="349221"/>
    <lineage>
        <taxon>Bacteria</taxon>
        <taxon>Pseudomonadati</taxon>
        <taxon>Bdellovibrionota</taxon>
        <taxon>Bdellovibrionia</taxon>
        <taxon>Bdellovibrionales</taxon>
        <taxon>Pseudobdellovibrionaceae</taxon>
        <taxon>Micavibrio</taxon>
    </lineage>
</organism>
<evidence type="ECO:0000313" key="2">
    <source>
        <dbReference type="EMBL" id="PZQ48640.1"/>
    </source>
</evidence>
<feature type="region of interest" description="Disordered" evidence="1">
    <location>
        <begin position="327"/>
        <end position="351"/>
    </location>
</feature>
<dbReference type="AlphaFoldDB" id="A0A2W5QB57"/>
<name>A0A2W5QB57_9BACT</name>
<reference evidence="2 3" key="1">
    <citation type="submission" date="2017-08" db="EMBL/GenBank/DDBJ databases">
        <title>Infants hospitalized years apart are colonized by the same room-sourced microbial strains.</title>
        <authorList>
            <person name="Brooks B."/>
            <person name="Olm M.R."/>
            <person name="Firek B.A."/>
            <person name="Baker R."/>
            <person name="Thomas B.C."/>
            <person name="Morowitz M.J."/>
            <person name="Banfield J.F."/>
        </authorList>
    </citation>
    <scope>NUCLEOTIDE SEQUENCE [LARGE SCALE GENOMIC DNA]</scope>
    <source>
        <strain evidence="2">S2_005_002_R2_29</strain>
    </source>
</reference>
<evidence type="ECO:0000256" key="1">
    <source>
        <dbReference type="SAM" id="MobiDB-lite"/>
    </source>
</evidence>
<gene>
    <name evidence="2" type="ORF">DI551_01340</name>
</gene>
<evidence type="ECO:0000313" key="3">
    <source>
        <dbReference type="Proteomes" id="UP000249417"/>
    </source>
</evidence>
<comment type="caution">
    <text evidence="2">The sequence shown here is derived from an EMBL/GenBank/DDBJ whole genome shotgun (WGS) entry which is preliminary data.</text>
</comment>
<accession>A0A2W5QB57</accession>